<organism evidence="2 3">
    <name type="scientific">Micromonospora saelicesensis</name>
    <dbReference type="NCBI Taxonomy" id="285676"/>
    <lineage>
        <taxon>Bacteria</taxon>
        <taxon>Bacillati</taxon>
        <taxon>Actinomycetota</taxon>
        <taxon>Actinomycetes</taxon>
        <taxon>Micromonosporales</taxon>
        <taxon>Micromonosporaceae</taxon>
        <taxon>Micromonospora</taxon>
    </lineage>
</organism>
<reference evidence="2 3" key="1">
    <citation type="submission" date="2018-03" db="EMBL/GenBank/DDBJ databases">
        <title>Defining the species Micromonospora saelicesensis and Micromonospora noduli under the framework of genomics.</title>
        <authorList>
            <person name="Riesco R."/>
            <person name="Trujillo M.E."/>
        </authorList>
    </citation>
    <scope>NUCLEOTIDE SEQUENCE [LARGE SCALE GENOMIC DNA]</scope>
    <source>
        <strain evidence="2 3">PSN13</strain>
    </source>
</reference>
<name>A0A328NT50_9ACTN</name>
<accession>A0A328NT50</accession>
<sequence>MPIERSGHRLAERPPGHWATVADPDASSVVDFRYSPRRHRLAKVLAVLGAAALLAAYAALFDEPWWQALLRFGLIGVVVALTTNWQLRRQPRLPLRLTDEALHLTGPNGTRLSIDWVNMAGARVRGRLDPRLVVTPLDPQQTRPPMRPGQWSTPGRGPYELVVRLSWMRPGPDALRRELARRLPTT</sequence>
<proteinExistence type="predicted"/>
<evidence type="ECO:0000256" key="1">
    <source>
        <dbReference type="SAM" id="Phobius"/>
    </source>
</evidence>
<keyword evidence="1" id="KW-1133">Transmembrane helix</keyword>
<feature type="transmembrane region" description="Helical" evidence="1">
    <location>
        <begin position="66"/>
        <end position="87"/>
    </location>
</feature>
<dbReference type="RefSeq" id="WP_146766212.1">
    <property type="nucleotide sequence ID" value="NZ_CP192017.1"/>
</dbReference>
<dbReference type="AlphaFoldDB" id="A0A328NT50"/>
<feature type="transmembrane region" description="Helical" evidence="1">
    <location>
        <begin position="41"/>
        <end position="60"/>
    </location>
</feature>
<gene>
    <name evidence="2" type="ORF">PSN13_03446</name>
</gene>
<protein>
    <submittedName>
        <fullName evidence="2">Uncharacterized protein</fullName>
    </submittedName>
</protein>
<dbReference type="EMBL" id="PYAG01000014">
    <property type="protein sequence ID" value="RAO33386.1"/>
    <property type="molecule type" value="Genomic_DNA"/>
</dbReference>
<comment type="caution">
    <text evidence="2">The sequence shown here is derived from an EMBL/GenBank/DDBJ whole genome shotgun (WGS) entry which is preliminary data.</text>
</comment>
<keyword evidence="1" id="KW-0812">Transmembrane</keyword>
<keyword evidence="1" id="KW-0472">Membrane</keyword>
<dbReference type="Proteomes" id="UP000249419">
    <property type="component" value="Unassembled WGS sequence"/>
</dbReference>
<evidence type="ECO:0000313" key="3">
    <source>
        <dbReference type="Proteomes" id="UP000249419"/>
    </source>
</evidence>
<evidence type="ECO:0000313" key="2">
    <source>
        <dbReference type="EMBL" id="RAO33386.1"/>
    </source>
</evidence>